<dbReference type="Pfam" id="PF08900">
    <property type="entry name" value="AcaB"/>
    <property type="match status" value="1"/>
</dbReference>
<evidence type="ECO:0000313" key="1">
    <source>
        <dbReference type="EMBL" id="AKN36810.1"/>
    </source>
</evidence>
<dbReference type="InterPro" id="IPR014996">
    <property type="entry name" value="AcaB"/>
</dbReference>
<accession>A0A0H3ZL86</accession>
<reference evidence="1" key="1">
    <citation type="journal article" date="2015" name="MBio">
        <title>Eco-Evolutionary Dynamics of Episomes among Ecologically Cohesive Bacterial Populations.</title>
        <authorList>
            <person name="Xue H."/>
            <person name="Cordero O.X."/>
            <person name="Camas F.M."/>
            <person name="Trimble W."/>
            <person name="Meyer F."/>
            <person name="Guglielmini J."/>
            <person name="Rocha E.P."/>
            <person name="Polz M.F."/>
        </authorList>
    </citation>
    <scope>NUCLEOTIDE SEQUENCE</scope>
    <source>
        <strain evidence="1">FF_307</strain>
    </source>
</reference>
<dbReference type="EMBL" id="KP795512">
    <property type="protein sequence ID" value="AKN36810.1"/>
    <property type="molecule type" value="Genomic_DNA"/>
</dbReference>
<sequence>MSNKKQQSNKMGGLVASAEVQLHSVETVKLWNPSKRSKAPGVGLFFQRLSTLEHAARHDDPYADFALLEIERAINAAFALCQSTLDVLPKRNSARILYHETLSRAPVKKSVSVKTRFGWRLLALLEQFDIAMVQLSDAHFKAQMTRSDFEQHRLACLKALRGIISMSVTFQHSGVTRKDVTDNNAKAQAAQAKLGAIPFEVLEGVERAEFAPVIKVSHG</sequence>
<name>A0A0H3ZL86_9VIBR</name>
<evidence type="ECO:0008006" key="2">
    <source>
        <dbReference type="Google" id="ProtNLM"/>
    </source>
</evidence>
<organism evidence="1">
    <name type="scientific">Vibrio sp. FF_307</name>
    <dbReference type="NCBI Taxonomy" id="1652834"/>
    <lineage>
        <taxon>Bacteria</taxon>
        <taxon>Pseudomonadati</taxon>
        <taxon>Pseudomonadota</taxon>
        <taxon>Gammaproteobacteria</taxon>
        <taxon>Vibrionales</taxon>
        <taxon>Vibrionaceae</taxon>
        <taxon>Vibrio</taxon>
    </lineage>
</organism>
<proteinExistence type="predicted"/>
<dbReference type="NCBIfam" id="TIGR03761">
    <property type="entry name" value="ICE_PFL4669"/>
    <property type="match status" value="1"/>
</dbReference>
<protein>
    <recommendedName>
        <fullName evidence="2">Integrating conjugative element protein</fullName>
    </recommendedName>
</protein>
<dbReference type="AlphaFoldDB" id="A0A0H3ZL86"/>